<organism evidence="1">
    <name type="scientific">Cacopsylla melanoneura</name>
    <dbReference type="NCBI Taxonomy" id="428564"/>
    <lineage>
        <taxon>Eukaryota</taxon>
        <taxon>Metazoa</taxon>
        <taxon>Ecdysozoa</taxon>
        <taxon>Arthropoda</taxon>
        <taxon>Hexapoda</taxon>
        <taxon>Insecta</taxon>
        <taxon>Pterygota</taxon>
        <taxon>Neoptera</taxon>
        <taxon>Paraneoptera</taxon>
        <taxon>Hemiptera</taxon>
        <taxon>Sternorrhyncha</taxon>
        <taxon>Psylloidea</taxon>
        <taxon>Psyllidae</taxon>
        <taxon>Psyllinae</taxon>
        <taxon>Cacopsylla</taxon>
    </lineage>
</organism>
<protein>
    <submittedName>
        <fullName evidence="1">Uncharacterized protein</fullName>
    </submittedName>
</protein>
<evidence type="ECO:0000313" key="1">
    <source>
        <dbReference type="EMBL" id="CAG6620213.1"/>
    </source>
</evidence>
<sequence length="102" mass="12095">MTKKTVCRHFMFVSFSKNSPAAPLEDLSFILKCKIVELNKHEDNMLVLRRTKIRRCVLWDSTLFHLREKFHYTQSDDRLNWCAGVRDGGGLRVWVVLMYFEA</sequence>
<dbReference type="AlphaFoldDB" id="A0A8D8Q0N8"/>
<dbReference type="EMBL" id="HBUF01047238">
    <property type="protein sequence ID" value="CAG6620213.1"/>
    <property type="molecule type" value="Transcribed_RNA"/>
</dbReference>
<reference evidence="1" key="1">
    <citation type="submission" date="2021-05" db="EMBL/GenBank/DDBJ databases">
        <authorList>
            <person name="Alioto T."/>
            <person name="Alioto T."/>
            <person name="Gomez Garrido J."/>
        </authorList>
    </citation>
    <scope>NUCLEOTIDE SEQUENCE</scope>
</reference>
<proteinExistence type="predicted"/>
<name>A0A8D8Q0N8_9HEMI</name>
<accession>A0A8D8Q0N8</accession>